<feature type="compositionally biased region" description="Pro residues" evidence="1">
    <location>
        <begin position="173"/>
        <end position="205"/>
    </location>
</feature>
<comment type="caution">
    <text evidence="2">The sequence shown here is derived from an EMBL/GenBank/DDBJ whole genome shotgun (WGS) entry which is preliminary data.</text>
</comment>
<evidence type="ECO:0000256" key="1">
    <source>
        <dbReference type="SAM" id="MobiDB-lite"/>
    </source>
</evidence>
<accession>A0AB33SXS6</accession>
<sequence>MFWPNRFDNASDTNLDRLAAMTKGSTVAANAASNTPTTARACPAADSAEAAAALNHPAYGAAAAAIATEDGPCQIPPTSPEVTDPKAAAAEPSSAASSSQAAAAANRGPGPAPVYISRELISGGITTKLMPPALSRAFPTSLSTGDQGVAPAPPRPPSPPNPGSVPELGWPACPLPPAPPALAPLLPPLPPSPPSPPSPPRPVAL</sequence>
<protein>
    <submittedName>
        <fullName evidence="2">Uncharacterized protein</fullName>
    </submittedName>
</protein>
<gene>
    <name evidence="2" type="ORF">ERS094118_04125</name>
</gene>
<dbReference type="Proteomes" id="UP000050139">
    <property type="component" value="Unassembled WGS sequence"/>
</dbReference>
<reference evidence="2 3" key="1">
    <citation type="submission" date="2015-03" db="EMBL/GenBank/DDBJ databases">
        <authorList>
            <consortium name="Pathogen Informatics"/>
            <person name="Murphy D."/>
        </authorList>
    </citation>
    <scope>NUCLEOTIDE SEQUENCE [LARGE SCALE GENOMIC DNA]</scope>
    <source>
        <strain evidence="2 3">0268S</strain>
    </source>
</reference>
<feature type="compositionally biased region" description="Low complexity" evidence="1">
    <location>
        <begin position="87"/>
        <end position="105"/>
    </location>
</feature>
<evidence type="ECO:0000313" key="3">
    <source>
        <dbReference type="Proteomes" id="UP000050139"/>
    </source>
</evidence>
<feature type="compositionally biased region" description="Pro residues" evidence="1">
    <location>
        <begin position="151"/>
        <end position="163"/>
    </location>
</feature>
<dbReference type="EMBL" id="COPH01000068">
    <property type="protein sequence ID" value="CLX16177.1"/>
    <property type="molecule type" value="Genomic_DNA"/>
</dbReference>
<proteinExistence type="predicted"/>
<evidence type="ECO:0000313" key="2">
    <source>
        <dbReference type="EMBL" id="CLX16177.1"/>
    </source>
</evidence>
<feature type="region of interest" description="Disordered" evidence="1">
    <location>
        <begin position="136"/>
        <end position="205"/>
    </location>
</feature>
<feature type="region of interest" description="Disordered" evidence="1">
    <location>
        <begin position="70"/>
        <end position="115"/>
    </location>
</feature>
<organism evidence="2 3">
    <name type="scientific">Mycobacterium tuberculosis</name>
    <dbReference type="NCBI Taxonomy" id="1773"/>
    <lineage>
        <taxon>Bacteria</taxon>
        <taxon>Bacillati</taxon>
        <taxon>Actinomycetota</taxon>
        <taxon>Actinomycetes</taxon>
        <taxon>Mycobacteriales</taxon>
        <taxon>Mycobacteriaceae</taxon>
        <taxon>Mycobacterium</taxon>
        <taxon>Mycobacterium tuberculosis complex</taxon>
    </lineage>
</organism>
<dbReference type="AlphaFoldDB" id="A0AB33SXS6"/>
<name>A0AB33SXS6_MYCTX</name>